<reference evidence="3 4" key="1">
    <citation type="submission" date="2018-04" db="EMBL/GenBank/DDBJ databases">
        <title>Genomic Encyclopedia of Type Strains, Phase IV (KMG-IV): sequencing the most valuable type-strain genomes for metagenomic binning, comparative biology and taxonomic classification.</title>
        <authorList>
            <person name="Goeker M."/>
        </authorList>
    </citation>
    <scope>NUCLEOTIDE SEQUENCE [LARGE SCALE GENOMIC DNA]</scope>
    <source>
        <strain evidence="3 4">DSM 14823</strain>
    </source>
</reference>
<keyword evidence="4" id="KW-1185">Reference proteome</keyword>
<comment type="caution">
    <text evidence="3">The sequence shown here is derived from an EMBL/GenBank/DDBJ whole genome shotgun (WGS) entry which is preliminary data.</text>
</comment>
<sequence length="374" mass="40002">MRRLLVLFSFIFGIACYSADWYTGPEVDGYERYGSYSDMSGWFEFPPGEYFAIWLDASGDHGHGHALFLDHECYDHVHAPEGHTCPETGICPYSIGHHTSYSFKGKFSAGRYWFWFDDGDFQIFRKTTCDLCGKKIESGSKHKQVCPVVSGAFYCGEESEHVSTFTCHNGIAHKVCSHISYQYQVPCGYPLKNLETCQITICQLCGETHESAKHGDGDTGGSGGSGGSGEGGSGEGGDGGGDDTDPPVDPPPEPPEEGEGGGDGGGDGESGNGDFKGDSVGEGEFSEVDKGNFNAFKGDGPDFITDIVPSNVGQSAPVVVIPFPAVVGVSQNIVIDFGAEPGATIFRTIREILAGLVYVGAFIILIKILRSLEY</sequence>
<feature type="compositionally biased region" description="Gly residues" evidence="1">
    <location>
        <begin position="218"/>
        <end position="239"/>
    </location>
</feature>
<feature type="compositionally biased region" description="Gly residues" evidence="1">
    <location>
        <begin position="261"/>
        <end position="271"/>
    </location>
</feature>
<protein>
    <submittedName>
        <fullName evidence="3">Uncharacterized protein</fullName>
    </submittedName>
</protein>
<dbReference type="EMBL" id="QEKH01000071">
    <property type="protein sequence ID" value="PVY29081.1"/>
    <property type="molecule type" value="Genomic_DNA"/>
</dbReference>
<evidence type="ECO:0000313" key="4">
    <source>
        <dbReference type="Proteomes" id="UP000245959"/>
    </source>
</evidence>
<dbReference type="RefSeq" id="WP_133245325.1">
    <property type="nucleotide sequence ID" value="NZ_QEKH01000071.1"/>
</dbReference>
<feature type="region of interest" description="Disordered" evidence="1">
    <location>
        <begin position="212"/>
        <end position="284"/>
    </location>
</feature>
<feature type="transmembrane region" description="Helical" evidence="2">
    <location>
        <begin position="352"/>
        <end position="369"/>
    </location>
</feature>
<name>A0A2U1A869_9BACT</name>
<dbReference type="Proteomes" id="UP000245959">
    <property type="component" value="Unassembled WGS sequence"/>
</dbReference>
<evidence type="ECO:0000313" key="3">
    <source>
        <dbReference type="EMBL" id="PVY29081.1"/>
    </source>
</evidence>
<evidence type="ECO:0000256" key="1">
    <source>
        <dbReference type="SAM" id="MobiDB-lite"/>
    </source>
</evidence>
<accession>A0A2U1A869</accession>
<organism evidence="3 4">
    <name type="scientific">Victivallis vadensis</name>
    <dbReference type="NCBI Taxonomy" id="172901"/>
    <lineage>
        <taxon>Bacteria</taxon>
        <taxon>Pseudomonadati</taxon>
        <taxon>Lentisphaerota</taxon>
        <taxon>Lentisphaeria</taxon>
        <taxon>Victivallales</taxon>
        <taxon>Victivallaceae</taxon>
        <taxon>Victivallis</taxon>
    </lineage>
</organism>
<dbReference type="AlphaFoldDB" id="A0A2U1A869"/>
<evidence type="ECO:0000256" key="2">
    <source>
        <dbReference type="SAM" id="Phobius"/>
    </source>
</evidence>
<gene>
    <name evidence="3" type="ORF">C8D82_1713</name>
</gene>
<dbReference type="GeneID" id="78297499"/>
<keyword evidence="2" id="KW-0472">Membrane</keyword>
<dbReference type="PROSITE" id="PS51257">
    <property type="entry name" value="PROKAR_LIPOPROTEIN"/>
    <property type="match status" value="1"/>
</dbReference>
<keyword evidence="2" id="KW-1133">Transmembrane helix</keyword>
<proteinExistence type="predicted"/>
<keyword evidence="2" id="KW-0812">Transmembrane</keyword>